<dbReference type="InterPro" id="IPR001867">
    <property type="entry name" value="OmpR/PhoB-type_DNA-bd"/>
</dbReference>
<dbReference type="CDD" id="cd15831">
    <property type="entry name" value="BTAD"/>
    <property type="match status" value="1"/>
</dbReference>
<dbReference type="RefSeq" id="WP_203742947.1">
    <property type="nucleotide sequence ID" value="NZ_BONF01000008.1"/>
</dbReference>
<dbReference type="Proteomes" id="UP000601223">
    <property type="component" value="Unassembled WGS sequence"/>
</dbReference>
<dbReference type="InterPro" id="IPR051677">
    <property type="entry name" value="AfsR-DnrI-RedD_regulator"/>
</dbReference>
<dbReference type="SMART" id="SM00862">
    <property type="entry name" value="Trans_reg_C"/>
    <property type="match status" value="1"/>
</dbReference>
<sequence>MQFRVLGPFRVESGDAPVPLGRRRERCLLALLLLEPGRAIPMDRLIDLLWDGEPPAKARRAVQAHVARLRAQLAAYPDAPTLRTEGTGYAVSVGDDRVDAHRFRSLVAQAVHRSTPVERRGPLLEEALGLWRGPVLADVAGARVRERVGQELEELRLVALESWLQAELELGRHRERMPELARAAAEHPERERFTALHMLALHRSGQTAGASAAYARYRSRLIAGTGIEPSSELRALHTSVLREDPLLSVPAARSEAAVVGARDLPAPIPDFVPRPGEQAGLDELLDAPPGARLAVVHGVGGAGKSTLVVRWAHLRAGHFPGGTYHADLGRDGARPAADLRELTGRALLILDNAADADTVRAALPADPEVTVLVVSRVALESLAVHERARLLRVAGLTPEQALELLGTVGRLAGAERGTRLARIADLCDRLPLALRIVGCRLAADPQHGIDLVLQDLVPEDRRLTALEIDGGDAGIRAILDQSYRDLAPAHAELLRLLAVHPGRVISVASAAALCDRSPGETYSLLTSLARSNLVVRDGTDYRLHDLVRIHALERAAAEDPPQARIDAVRRVADWYLDTAYTAYPLLSPRAAGPLPVEVRTPRFPLRFTSRAQATAWFETERAGLAAAVRALAAAGLHRQAWQLATALFAYYHRRRIWAEWHEVYQTALASARADGHLLGLAKILNGLGVASKQLGRRGEAIAYYQEGLAVARQHGDPLTIGPLLINLGGVYNGADEPELAREHLTAALHLAGYGDDPRYATLLLLNLGHLDYNDHRFEQAAGHMRRGLEMAGHSGDTHTTVYLNHGLGEVELQLGRPAAAARHAQVALELAQALADPLRQAYALDLLASATAGTDWAAARALWQQAAQLSDGLGHALGPDIRAVLAEGPGSCPESLREQLAKRRFAVNRLP</sequence>
<dbReference type="PRINTS" id="PR00364">
    <property type="entry name" value="DISEASERSIST"/>
</dbReference>
<organism evidence="7 8">
    <name type="scientific">Catellatospora bangladeshensis</name>
    <dbReference type="NCBI Taxonomy" id="310355"/>
    <lineage>
        <taxon>Bacteria</taxon>
        <taxon>Bacillati</taxon>
        <taxon>Actinomycetota</taxon>
        <taxon>Actinomycetes</taxon>
        <taxon>Micromonosporales</taxon>
        <taxon>Micromonosporaceae</taxon>
        <taxon>Catellatospora</taxon>
    </lineage>
</organism>
<keyword evidence="3 5" id="KW-0238">DNA-binding</keyword>
<evidence type="ECO:0000256" key="3">
    <source>
        <dbReference type="ARBA" id="ARBA00023125"/>
    </source>
</evidence>
<dbReference type="InterPro" id="IPR036388">
    <property type="entry name" value="WH-like_DNA-bd_sf"/>
</dbReference>
<protein>
    <submittedName>
        <fullName evidence="7">SARP family transcriptional regulator</fullName>
    </submittedName>
</protein>
<dbReference type="Pfam" id="PF00486">
    <property type="entry name" value="Trans_reg_C"/>
    <property type="match status" value="1"/>
</dbReference>
<dbReference type="PANTHER" id="PTHR35807">
    <property type="entry name" value="TRANSCRIPTIONAL REGULATOR REDD-RELATED"/>
    <property type="match status" value="1"/>
</dbReference>
<dbReference type="GO" id="GO:0003677">
    <property type="term" value="F:DNA binding"/>
    <property type="evidence" value="ECO:0007669"/>
    <property type="project" value="UniProtKB-UniRule"/>
</dbReference>
<dbReference type="InterPro" id="IPR027417">
    <property type="entry name" value="P-loop_NTPase"/>
</dbReference>
<dbReference type="Gene3D" id="1.10.10.10">
    <property type="entry name" value="Winged helix-like DNA-binding domain superfamily/Winged helix DNA-binding domain"/>
    <property type="match status" value="1"/>
</dbReference>
<dbReference type="SMART" id="SM01043">
    <property type="entry name" value="BTAD"/>
    <property type="match status" value="1"/>
</dbReference>
<dbReference type="EMBL" id="BONF01000008">
    <property type="protein sequence ID" value="GIF79908.1"/>
    <property type="molecule type" value="Genomic_DNA"/>
</dbReference>
<dbReference type="AlphaFoldDB" id="A0A8J3JJV2"/>
<dbReference type="Gene3D" id="3.40.50.300">
    <property type="entry name" value="P-loop containing nucleotide triphosphate hydrolases"/>
    <property type="match status" value="1"/>
</dbReference>
<dbReference type="GO" id="GO:0000160">
    <property type="term" value="P:phosphorelay signal transduction system"/>
    <property type="evidence" value="ECO:0007669"/>
    <property type="project" value="InterPro"/>
</dbReference>
<evidence type="ECO:0000256" key="2">
    <source>
        <dbReference type="ARBA" id="ARBA00023015"/>
    </source>
</evidence>
<name>A0A8J3JJV2_9ACTN</name>
<dbReference type="SUPFAM" id="SSF52540">
    <property type="entry name" value="P-loop containing nucleoside triphosphate hydrolases"/>
    <property type="match status" value="1"/>
</dbReference>
<evidence type="ECO:0000256" key="5">
    <source>
        <dbReference type="PROSITE-ProRule" id="PRU01091"/>
    </source>
</evidence>
<keyword evidence="4" id="KW-0804">Transcription</keyword>
<feature type="DNA-binding region" description="OmpR/PhoB-type" evidence="5">
    <location>
        <begin position="1"/>
        <end position="93"/>
    </location>
</feature>
<comment type="caution">
    <text evidence="7">The sequence shown here is derived from an EMBL/GenBank/DDBJ whole genome shotgun (WGS) entry which is preliminary data.</text>
</comment>
<dbReference type="GO" id="GO:0006355">
    <property type="term" value="P:regulation of DNA-templated transcription"/>
    <property type="evidence" value="ECO:0007669"/>
    <property type="project" value="InterPro"/>
</dbReference>
<evidence type="ECO:0000256" key="4">
    <source>
        <dbReference type="ARBA" id="ARBA00023163"/>
    </source>
</evidence>
<dbReference type="Pfam" id="PF03704">
    <property type="entry name" value="BTAD"/>
    <property type="match status" value="1"/>
</dbReference>
<evidence type="ECO:0000313" key="7">
    <source>
        <dbReference type="EMBL" id="GIF79908.1"/>
    </source>
</evidence>
<reference evidence="7 8" key="1">
    <citation type="submission" date="2021-01" db="EMBL/GenBank/DDBJ databases">
        <title>Whole genome shotgun sequence of Catellatospora bangladeshensis NBRC 107357.</title>
        <authorList>
            <person name="Komaki H."/>
            <person name="Tamura T."/>
        </authorList>
    </citation>
    <scope>NUCLEOTIDE SEQUENCE [LARGE SCALE GENOMIC DNA]</scope>
    <source>
        <strain evidence="7 8">NBRC 107357</strain>
    </source>
</reference>
<keyword evidence="8" id="KW-1185">Reference proteome</keyword>
<dbReference type="SUPFAM" id="SSF48452">
    <property type="entry name" value="TPR-like"/>
    <property type="match status" value="2"/>
</dbReference>
<dbReference type="InterPro" id="IPR005158">
    <property type="entry name" value="BTAD"/>
</dbReference>
<dbReference type="PROSITE" id="PS51755">
    <property type="entry name" value="OMPR_PHOB"/>
    <property type="match status" value="1"/>
</dbReference>
<dbReference type="SMART" id="SM00028">
    <property type="entry name" value="TPR"/>
    <property type="match status" value="4"/>
</dbReference>
<dbReference type="Gene3D" id="1.25.40.10">
    <property type="entry name" value="Tetratricopeptide repeat domain"/>
    <property type="match status" value="2"/>
</dbReference>
<comment type="similarity">
    <text evidence="1">Belongs to the AfsR/DnrI/RedD regulatory family.</text>
</comment>
<feature type="domain" description="OmpR/PhoB-type" evidence="6">
    <location>
        <begin position="1"/>
        <end position="93"/>
    </location>
</feature>
<dbReference type="SUPFAM" id="SSF46894">
    <property type="entry name" value="C-terminal effector domain of the bipartite response regulators"/>
    <property type="match status" value="1"/>
</dbReference>
<dbReference type="InterPro" id="IPR019734">
    <property type="entry name" value="TPR_rpt"/>
</dbReference>
<evidence type="ECO:0000256" key="1">
    <source>
        <dbReference type="ARBA" id="ARBA00005820"/>
    </source>
</evidence>
<accession>A0A8J3JJV2</accession>
<proteinExistence type="inferred from homology"/>
<dbReference type="InterPro" id="IPR011990">
    <property type="entry name" value="TPR-like_helical_dom_sf"/>
</dbReference>
<evidence type="ECO:0000313" key="8">
    <source>
        <dbReference type="Proteomes" id="UP000601223"/>
    </source>
</evidence>
<keyword evidence="2" id="KW-0805">Transcription regulation</keyword>
<evidence type="ECO:0000259" key="6">
    <source>
        <dbReference type="PROSITE" id="PS51755"/>
    </source>
</evidence>
<dbReference type="InterPro" id="IPR016032">
    <property type="entry name" value="Sig_transdc_resp-reg_C-effctor"/>
</dbReference>
<gene>
    <name evidence="7" type="ORF">Cba03nite_12570</name>
</gene>
<dbReference type="PANTHER" id="PTHR35807:SF1">
    <property type="entry name" value="TRANSCRIPTIONAL REGULATOR REDD"/>
    <property type="match status" value="1"/>
</dbReference>